<organism evidence="1 2">
    <name type="scientific">Thalassoglobus polymorphus</name>
    <dbReference type="NCBI Taxonomy" id="2527994"/>
    <lineage>
        <taxon>Bacteria</taxon>
        <taxon>Pseudomonadati</taxon>
        <taxon>Planctomycetota</taxon>
        <taxon>Planctomycetia</taxon>
        <taxon>Planctomycetales</taxon>
        <taxon>Planctomycetaceae</taxon>
        <taxon>Thalassoglobus</taxon>
    </lineage>
</organism>
<sequence length="42" mass="4798">MKVSFTGTISIENAESPRVVKKKTGIRTKVSWDEYRNVILSQ</sequence>
<protein>
    <submittedName>
        <fullName evidence="1">Uncharacterized protein</fullName>
    </submittedName>
</protein>
<reference evidence="1 2" key="1">
    <citation type="submission" date="2019-02" db="EMBL/GenBank/DDBJ databases">
        <title>Deep-cultivation of Planctomycetes and their phenomic and genomic characterization uncovers novel biology.</title>
        <authorList>
            <person name="Wiegand S."/>
            <person name="Jogler M."/>
            <person name="Boedeker C."/>
            <person name="Pinto D."/>
            <person name="Vollmers J."/>
            <person name="Rivas-Marin E."/>
            <person name="Kohn T."/>
            <person name="Peeters S.H."/>
            <person name="Heuer A."/>
            <person name="Rast P."/>
            <person name="Oberbeckmann S."/>
            <person name="Bunk B."/>
            <person name="Jeske O."/>
            <person name="Meyerdierks A."/>
            <person name="Storesund J.E."/>
            <person name="Kallscheuer N."/>
            <person name="Luecker S."/>
            <person name="Lage O.M."/>
            <person name="Pohl T."/>
            <person name="Merkel B.J."/>
            <person name="Hornburger P."/>
            <person name="Mueller R.-W."/>
            <person name="Bruemmer F."/>
            <person name="Labrenz M."/>
            <person name="Spormann A.M."/>
            <person name="Op den Camp H."/>
            <person name="Overmann J."/>
            <person name="Amann R."/>
            <person name="Jetten M.S.M."/>
            <person name="Mascher T."/>
            <person name="Medema M.H."/>
            <person name="Devos D.P."/>
            <person name="Kaster A.-K."/>
            <person name="Ovreas L."/>
            <person name="Rohde M."/>
            <person name="Galperin M.Y."/>
            <person name="Jogler C."/>
        </authorList>
    </citation>
    <scope>NUCLEOTIDE SEQUENCE [LARGE SCALE GENOMIC DNA]</scope>
    <source>
        <strain evidence="1 2">Mal48</strain>
    </source>
</reference>
<proteinExistence type="predicted"/>
<keyword evidence="2" id="KW-1185">Reference proteome</keyword>
<name>A0A517QKG1_9PLAN</name>
<dbReference type="EMBL" id="CP036267">
    <property type="protein sequence ID" value="QDT32126.1"/>
    <property type="molecule type" value="Genomic_DNA"/>
</dbReference>
<dbReference type="AlphaFoldDB" id="A0A517QKG1"/>
<dbReference type="KEGG" id="tpol:Mal48_13680"/>
<evidence type="ECO:0000313" key="1">
    <source>
        <dbReference type="EMBL" id="QDT32126.1"/>
    </source>
</evidence>
<evidence type="ECO:0000313" key="2">
    <source>
        <dbReference type="Proteomes" id="UP000315724"/>
    </source>
</evidence>
<accession>A0A517QKG1</accession>
<gene>
    <name evidence="1" type="ORF">Mal48_13680</name>
</gene>
<dbReference type="Proteomes" id="UP000315724">
    <property type="component" value="Chromosome"/>
</dbReference>